<organism evidence="4 5">
    <name type="scientific">Mesobacillus foraminis</name>
    <dbReference type="NCBI Taxonomy" id="279826"/>
    <lineage>
        <taxon>Bacteria</taxon>
        <taxon>Bacillati</taxon>
        <taxon>Bacillota</taxon>
        <taxon>Bacilli</taxon>
        <taxon>Bacillales</taxon>
        <taxon>Bacillaceae</taxon>
        <taxon>Mesobacillus</taxon>
    </lineage>
</organism>
<feature type="domain" description="UspA" evidence="3">
    <location>
        <begin position="5"/>
        <end position="144"/>
    </location>
</feature>
<dbReference type="EMBL" id="SLVV01000007">
    <property type="protein sequence ID" value="TCN24436.1"/>
    <property type="molecule type" value="Genomic_DNA"/>
</dbReference>
<evidence type="ECO:0000313" key="5">
    <source>
        <dbReference type="Proteomes" id="UP000295689"/>
    </source>
</evidence>
<name>A0A4R2BCH4_9BACI</name>
<evidence type="ECO:0000259" key="3">
    <source>
        <dbReference type="Pfam" id="PF00582"/>
    </source>
</evidence>
<dbReference type="PANTHER" id="PTHR46268">
    <property type="entry name" value="STRESS RESPONSE PROTEIN NHAX"/>
    <property type="match status" value="1"/>
</dbReference>
<dbReference type="Proteomes" id="UP000295689">
    <property type="component" value="Unassembled WGS sequence"/>
</dbReference>
<dbReference type="Pfam" id="PF00582">
    <property type="entry name" value="Usp"/>
    <property type="match status" value="1"/>
</dbReference>
<dbReference type="OrthoDB" id="9789668at2"/>
<keyword evidence="2" id="KW-0963">Cytoplasm</keyword>
<comment type="caution">
    <text evidence="4">The sequence shown here is derived from an EMBL/GenBank/DDBJ whole genome shotgun (WGS) entry which is preliminary data.</text>
</comment>
<dbReference type="PANTHER" id="PTHR46268:SF6">
    <property type="entry name" value="UNIVERSAL STRESS PROTEIN UP12"/>
    <property type="match status" value="1"/>
</dbReference>
<comment type="similarity">
    <text evidence="1 2">Belongs to the universal stress protein A family.</text>
</comment>
<dbReference type="InterPro" id="IPR006015">
    <property type="entry name" value="Universal_stress_UspA"/>
</dbReference>
<keyword evidence="5" id="KW-1185">Reference proteome</keyword>
<dbReference type="PIRSF" id="PIRSF006276">
    <property type="entry name" value="UspA"/>
    <property type="match status" value="1"/>
</dbReference>
<dbReference type="PRINTS" id="PR01438">
    <property type="entry name" value="UNVRSLSTRESS"/>
</dbReference>
<dbReference type="InterPro" id="IPR006016">
    <property type="entry name" value="UspA"/>
</dbReference>
<proteinExistence type="inferred from homology"/>
<dbReference type="Gene3D" id="3.40.50.620">
    <property type="entry name" value="HUPs"/>
    <property type="match status" value="1"/>
</dbReference>
<gene>
    <name evidence="4" type="ORF">EV146_107131</name>
</gene>
<accession>A0A4R2BCH4</accession>
<dbReference type="SUPFAM" id="SSF52402">
    <property type="entry name" value="Adenine nucleotide alpha hydrolases-like"/>
    <property type="match status" value="1"/>
</dbReference>
<reference evidence="4 5" key="1">
    <citation type="journal article" date="2015" name="Stand. Genomic Sci.">
        <title>Genomic Encyclopedia of Bacterial and Archaeal Type Strains, Phase III: the genomes of soil and plant-associated and newly described type strains.</title>
        <authorList>
            <person name="Whitman W.B."/>
            <person name="Woyke T."/>
            <person name="Klenk H.P."/>
            <person name="Zhou Y."/>
            <person name="Lilburn T.G."/>
            <person name="Beck B.J."/>
            <person name="De Vos P."/>
            <person name="Vandamme P."/>
            <person name="Eisen J.A."/>
            <person name="Garrity G."/>
            <person name="Hugenholtz P."/>
            <person name="Kyrpides N.C."/>
        </authorList>
    </citation>
    <scope>NUCLEOTIDE SEQUENCE [LARGE SCALE GENOMIC DNA]</scope>
    <source>
        <strain evidence="4 5">CV53</strain>
    </source>
</reference>
<dbReference type="RefSeq" id="WP_121611435.1">
    <property type="nucleotide sequence ID" value="NZ_CP033044.1"/>
</dbReference>
<sequence length="155" mass="17104">MGLTYQNILVAVDGSKEAAWAFKKAIEIAKRNSAKMILTHVIDLRTFATVEAYDRTVTERAGEFATELLENYRQQALEAGVAEVAHVLDYGSPKVKIAKEIAKKHNADLIICGATGMNAVERFFIGSVSEHIVRYASCDVMIIRTPKETTGNNDQ</sequence>
<evidence type="ECO:0000256" key="1">
    <source>
        <dbReference type="ARBA" id="ARBA00008791"/>
    </source>
</evidence>
<dbReference type="InterPro" id="IPR014729">
    <property type="entry name" value="Rossmann-like_a/b/a_fold"/>
</dbReference>
<comment type="subcellular location">
    <subcellularLocation>
        <location evidence="2">Cytoplasm</location>
    </subcellularLocation>
</comment>
<dbReference type="CDD" id="cd00293">
    <property type="entry name" value="USP-like"/>
    <property type="match status" value="1"/>
</dbReference>
<dbReference type="AlphaFoldDB" id="A0A4R2BCH4"/>
<evidence type="ECO:0000313" key="4">
    <source>
        <dbReference type="EMBL" id="TCN24436.1"/>
    </source>
</evidence>
<evidence type="ECO:0000256" key="2">
    <source>
        <dbReference type="PIRNR" id="PIRNR006276"/>
    </source>
</evidence>
<dbReference type="GO" id="GO:0005737">
    <property type="term" value="C:cytoplasm"/>
    <property type="evidence" value="ECO:0007669"/>
    <property type="project" value="UniProtKB-SubCell"/>
</dbReference>
<protein>
    <recommendedName>
        <fullName evidence="2">Universal stress protein</fullName>
    </recommendedName>
</protein>